<gene>
    <name evidence="5" type="ORF">KLLA0_F13838g</name>
</gene>
<reference evidence="5 6" key="1">
    <citation type="journal article" date="2004" name="Nature">
        <title>Genome evolution in yeasts.</title>
        <authorList>
            <consortium name="Genolevures"/>
            <person name="Dujon B."/>
            <person name="Sherman D."/>
            <person name="Fischer G."/>
            <person name="Durrens P."/>
            <person name="Casaregola S."/>
            <person name="Lafontaine I."/>
            <person name="de Montigny J."/>
            <person name="Marck C."/>
            <person name="Neuveglise C."/>
            <person name="Talla E."/>
            <person name="Goffard N."/>
            <person name="Frangeul L."/>
            <person name="Aigle M."/>
            <person name="Anthouard V."/>
            <person name="Babour A."/>
            <person name="Barbe V."/>
            <person name="Barnay S."/>
            <person name="Blanchin S."/>
            <person name="Beckerich J.M."/>
            <person name="Beyne E."/>
            <person name="Bleykasten C."/>
            <person name="Boisrame A."/>
            <person name="Boyer J."/>
            <person name="Cattolico L."/>
            <person name="Confanioleri F."/>
            <person name="de Daruvar A."/>
            <person name="Despons L."/>
            <person name="Fabre E."/>
            <person name="Fairhead C."/>
            <person name="Ferry-Dumazet H."/>
            <person name="Groppi A."/>
            <person name="Hantraye F."/>
            <person name="Hennequin C."/>
            <person name="Jauniaux N."/>
            <person name="Joyet P."/>
            <person name="Kachouri R."/>
            <person name="Kerrest A."/>
            <person name="Koszul R."/>
            <person name="Lemaire M."/>
            <person name="Lesur I."/>
            <person name="Ma L."/>
            <person name="Muller H."/>
            <person name="Nicaud J.M."/>
            <person name="Nikolski M."/>
            <person name="Oztas S."/>
            <person name="Ozier-Kalogeropoulos O."/>
            <person name="Pellenz S."/>
            <person name="Potier S."/>
            <person name="Richard G.F."/>
            <person name="Straub M.L."/>
            <person name="Suleau A."/>
            <person name="Swennene D."/>
            <person name="Tekaia F."/>
            <person name="Wesolowski-Louvel M."/>
            <person name="Westhof E."/>
            <person name="Wirth B."/>
            <person name="Zeniou-Meyer M."/>
            <person name="Zivanovic I."/>
            <person name="Bolotin-Fukuhara M."/>
            <person name="Thierry A."/>
            <person name="Bouchier C."/>
            <person name="Caudron B."/>
            <person name="Scarpelli C."/>
            <person name="Gaillardin C."/>
            <person name="Weissenbach J."/>
            <person name="Wincker P."/>
            <person name="Souciet J.L."/>
        </authorList>
    </citation>
    <scope>NUCLEOTIDE SEQUENCE [LARGE SCALE GENOMIC DNA]</scope>
    <source>
        <strain evidence="6">ATCC 8585 / CBS 2359 / DSM 70799 / NBRC 1267 / NRRL Y-1140 / WM37</strain>
    </source>
</reference>
<dbReference type="eggNOG" id="ENOG502RQ0N">
    <property type="taxonomic scope" value="Eukaryota"/>
</dbReference>
<evidence type="ECO:0000256" key="1">
    <source>
        <dbReference type="ARBA" id="ARBA00023242"/>
    </source>
</evidence>
<keyword evidence="6" id="KW-1185">Reference proteome</keyword>
<protein>
    <submittedName>
        <fullName evidence="5">KLLA0F13838p</fullName>
    </submittedName>
</protein>
<evidence type="ECO:0000313" key="5">
    <source>
        <dbReference type="EMBL" id="CAG98411.1"/>
    </source>
</evidence>
<feature type="compositionally biased region" description="Low complexity" evidence="3">
    <location>
        <begin position="129"/>
        <end position="155"/>
    </location>
</feature>
<proteinExistence type="predicted"/>
<keyword evidence="2" id="KW-0175">Coiled coil</keyword>
<evidence type="ECO:0000313" key="6">
    <source>
        <dbReference type="Proteomes" id="UP000000598"/>
    </source>
</evidence>
<sequence length="643" mass="70842">MSRPVSLEPLHGHTGPHQQITIAPNLQPKKHEKPTGITIRTSRHWVLPPRPKPGRKPSPSLSIKQQLANVKGMAVESTTPASASSTNAKIKQEPVESVKEVENLRPGSKKHLAATVIDSGKSCSSSDQGTVASSTTTAVRTGVPTASSSSSSSSSTIPLTNCKSTNAKSKAIQVEQTTSITHTQPKPIRAKIAPAACKKQVMPIPTLKPSAKMESAKVKPQVKMEQLDVTLDHIQSAQPVEPKKKPGSKTALKKEIKILKMENNKLKKELTDLVGNLQELKRQFPIVPEESNSKSPHTIVPSVNSSVPMQQKILPKPMTNKSYHEPVHVKQEHTERLPRKRSIIDNDADMLQIEVKPEPADDTEIFLKFDEDDEPNRDFIKNLSSSRMVQTSSLSSRASLTDEDDLLLSSSTPSSLFSTDLNRTVSNQLLSNSSTLTNTGSSPSSSHTSNKSLPNSQFSDTIEAMKFLDGYEQMEFYSKYKLSTSHSQEPLKSIQKLKVDHHSTHQDELDCIKEEDPMTDTLANSKAYNAEQDASMLYFLQKHALTKNPGSKLGDLPIDLDDSLPSSLLLKLSEDDENSFMNLNLNSIDPDDPLSEHVNDTPFVAPTLEELMEEQDDKDSKLLGPENTEQDMDLLKMGIFFSD</sequence>
<feature type="coiled-coil region" evidence="2">
    <location>
        <begin position="249"/>
        <end position="283"/>
    </location>
</feature>
<feature type="compositionally biased region" description="Basic and acidic residues" evidence="3">
    <location>
        <begin position="90"/>
        <end position="103"/>
    </location>
</feature>
<feature type="region of interest" description="Disordered" evidence="3">
    <location>
        <begin position="432"/>
        <end position="456"/>
    </location>
</feature>
<dbReference type="GO" id="GO:0005634">
    <property type="term" value="C:nucleus"/>
    <property type="evidence" value="ECO:0007669"/>
    <property type="project" value="InterPro"/>
</dbReference>
<accession>F2Z608</accession>
<evidence type="ECO:0000256" key="2">
    <source>
        <dbReference type="SAM" id="Coils"/>
    </source>
</evidence>
<organism evidence="5 6">
    <name type="scientific">Kluyveromyces lactis (strain ATCC 8585 / CBS 2359 / DSM 70799 / NBRC 1267 / NRRL Y-1140 / WM37)</name>
    <name type="common">Yeast</name>
    <name type="synonym">Candida sphaerica</name>
    <dbReference type="NCBI Taxonomy" id="284590"/>
    <lineage>
        <taxon>Eukaryota</taxon>
        <taxon>Fungi</taxon>
        <taxon>Dikarya</taxon>
        <taxon>Ascomycota</taxon>
        <taxon>Saccharomycotina</taxon>
        <taxon>Saccharomycetes</taxon>
        <taxon>Saccharomycetales</taxon>
        <taxon>Saccharomycetaceae</taxon>
        <taxon>Kluyveromyces</taxon>
    </lineage>
</organism>
<dbReference type="InParanoid" id="F2Z608"/>
<feature type="domain" description="Hap4 transcription factor heteromerisation" evidence="4">
    <location>
        <begin position="41"/>
        <end position="57"/>
    </location>
</feature>
<dbReference type="EMBL" id="CR382126">
    <property type="protein sequence ID" value="CAG98411.1"/>
    <property type="molecule type" value="Genomic_DNA"/>
</dbReference>
<dbReference type="STRING" id="284590.F2Z608"/>
<feature type="region of interest" description="Disordered" evidence="3">
    <location>
        <begin position="1"/>
        <end position="162"/>
    </location>
</feature>
<evidence type="ECO:0000256" key="3">
    <source>
        <dbReference type="SAM" id="MobiDB-lite"/>
    </source>
</evidence>
<dbReference type="KEGG" id="kla:KLLA0_F13838g"/>
<dbReference type="Pfam" id="PF10297">
    <property type="entry name" value="Hap4_Hap_bind"/>
    <property type="match status" value="1"/>
</dbReference>
<keyword evidence="1" id="KW-0539">Nucleus</keyword>
<dbReference type="Proteomes" id="UP000000598">
    <property type="component" value="Chromosome F"/>
</dbReference>
<dbReference type="InterPro" id="IPR018287">
    <property type="entry name" value="Hap4_TF_heteromerisation"/>
</dbReference>
<evidence type="ECO:0000259" key="4">
    <source>
        <dbReference type="Pfam" id="PF10297"/>
    </source>
</evidence>
<dbReference type="HOGENOM" id="CLU_432818_0_0_1"/>
<dbReference type="GO" id="GO:0006355">
    <property type="term" value="P:regulation of DNA-templated transcription"/>
    <property type="evidence" value="ECO:0007669"/>
    <property type="project" value="InterPro"/>
</dbReference>
<name>F2Z608_KLULA</name>
<dbReference type="PaxDb" id="284590-F2Z608"/>
<dbReference type="AlphaFoldDB" id="F2Z608"/>
<feature type="compositionally biased region" description="Low complexity" evidence="3">
    <location>
        <begin position="77"/>
        <end position="88"/>
    </location>
</feature>